<proteinExistence type="predicted"/>
<dbReference type="GO" id="GO:0003677">
    <property type="term" value="F:DNA binding"/>
    <property type="evidence" value="ECO:0007669"/>
    <property type="project" value="UniProtKB-KW"/>
</dbReference>
<evidence type="ECO:0000313" key="1">
    <source>
        <dbReference type="EMBL" id="MBL0374009.1"/>
    </source>
</evidence>
<protein>
    <submittedName>
        <fullName evidence="1">DNA-binding protein</fullName>
    </submittedName>
</protein>
<keyword evidence="1" id="KW-0238">DNA-binding</keyword>
<dbReference type="Proteomes" id="UP000633219">
    <property type="component" value="Unassembled WGS sequence"/>
</dbReference>
<gene>
    <name evidence="1" type="ORF">JJB09_18470</name>
</gene>
<evidence type="ECO:0000313" key="2">
    <source>
        <dbReference type="Proteomes" id="UP000633219"/>
    </source>
</evidence>
<accession>A0A936YNU0</accession>
<name>A0A936YNU0_9HYPH</name>
<keyword evidence="2" id="KW-1185">Reference proteome</keyword>
<reference evidence="1" key="1">
    <citation type="submission" date="2021-01" db="EMBL/GenBank/DDBJ databases">
        <title>Rhizobium sp. strain KVB221 16S ribosomal RNA gene Genome sequencing and assembly.</title>
        <authorList>
            <person name="Kang M."/>
        </authorList>
    </citation>
    <scope>NUCLEOTIDE SEQUENCE</scope>
    <source>
        <strain evidence="1">KVB221</strain>
    </source>
</reference>
<dbReference type="EMBL" id="JAEQNC010000010">
    <property type="protein sequence ID" value="MBL0374009.1"/>
    <property type="molecule type" value="Genomic_DNA"/>
</dbReference>
<dbReference type="AlphaFoldDB" id="A0A936YNU0"/>
<sequence>MPNSANETMDLIWEVAEIAKLIGRTDRQTFHMLSAGLLPAKKVGGRWVCSRSKLIAFFMEAAA</sequence>
<organism evidence="1 2">
    <name type="scientific">Rhizobium setariae</name>
    <dbReference type="NCBI Taxonomy" id="2801340"/>
    <lineage>
        <taxon>Bacteria</taxon>
        <taxon>Pseudomonadati</taxon>
        <taxon>Pseudomonadota</taxon>
        <taxon>Alphaproteobacteria</taxon>
        <taxon>Hyphomicrobiales</taxon>
        <taxon>Rhizobiaceae</taxon>
        <taxon>Rhizobium/Agrobacterium group</taxon>
        <taxon>Rhizobium</taxon>
    </lineage>
</organism>
<comment type="caution">
    <text evidence="1">The sequence shown here is derived from an EMBL/GenBank/DDBJ whole genome shotgun (WGS) entry which is preliminary data.</text>
</comment>
<dbReference type="RefSeq" id="WP_201661507.1">
    <property type="nucleotide sequence ID" value="NZ_JAEQNC010000010.1"/>
</dbReference>